<gene>
    <name evidence="2" type="ORF">L211DRAFT_850775</name>
</gene>
<feature type="region of interest" description="Disordered" evidence="1">
    <location>
        <begin position="234"/>
        <end position="262"/>
    </location>
</feature>
<evidence type="ECO:0000256" key="1">
    <source>
        <dbReference type="SAM" id="MobiDB-lite"/>
    </source>
</evidence>
<evidence type="ECO:0000313" key="3">
    <source>
        <dbReference type="Proteomes" id="UP000267821"/>
    </source>
</evidence>
<protein>
    <submittedName>
        <fullName evidence="2">Uncharacterized protein</fullName>
    </submittedName>
</protein>
<feature type="compositionally biased region" description="Polar residues" evidence="1">
    <location>
        <begin position="531"/>
        <end position="544"/>
    </location>
</feature>
<dbReference type="Proteomes" id="UP000267821">
    <property type="component" value="Unassembled WGS sequence"/>
</dbReference>
<dbReference type="EMBL" id="ML121553">
    <property type="protein sequence ID" value="RPB22222.1"/>
    <property type="molecule type" value="Genomic_DNA"/>
</dbReference>
<accession>A0A3N4LLJ2</accession>
<organism evidence="2 3">
    <name type="scientific">Terfezia boudieri ATCC MYA-4762</name>
    <dbReference type="NCBI Taxonomy" id="1051890"/>
    <lineage>
        <taxon>Eukaryota</taxon>
        <taxon>Fungi</taxon>
        <taxon>Dikarya</taxon>
        <taxon>Ascomycota</taxon>
        <taxon>Pezizomycotina</taxon>
        <taxon>Pezizomycetes</taxon>
        <taxon>Pezizales</taxon>
        <taxon>Pezizaceae</taxon>
        <taxon>Terfezia</taxon>
    </lineage>
</organism>
<feature type="region of interest" description="Disordered" evidence="1">
    <location>
        <begin position="510"/>
        <end position="544"/>
    </location>
</feature>
<evidence type="ECO:0000313" key="2">
    <source>
        <dbReference type="EMBL" id="RPB22222.1"/>
    </source>
</evidence>
<reference evidence="2 3" key="1">
    <citation type="journal article" date="2018" name="Nat. Ecol. Evol.">
        <title>Pezizomycetes genomes reveal the molecular basis of ectomycorrhizal truffle lifestyle.</title>
        <authorList>
            <person name="Murat C."/>
            <person name="Payen T."/>
            <person name="Noel B."/>
            <person name="Kuo A."/>
            <person name="Morin E."/>
            <person name="Chen J."/>
            <person name="Kohler A."/>
            <person name="Krizsan K."/>
            <person name="Balestrini R."/>
            <person name="Da Silva C."/>
            <person name="Montanini B."/>
            <person name="Hainaut M."/>
            <person name="Levati E."/>
            <person name="Barry K.W."/>
            <person name="Belfiori B."/>
            <person name="Cichocki N."/>
            <person name="Clum A."/>
            <person name="Dockter R.B."/>
            <person name="Fauchery L."/>
            <person name="Guy J."/>
            <person name="Iotti M."/>
            <person name="Le Tacon F."/>
            <person name="Lindquist E.A."/>
            <person name="Lipzen A."/>
            <person name="Malagnac F."/>
            <person name="Mello A."/>
            <person name="Molinier V."/>
            <person name="Miyauchi S."/>
            <person name="Poulain J."/>
            <person name="Riccioni C."/>
            <person name="Rubini A."/>
            <person name="Sitrit Y."/>
            <person name="Splivallo R."/>
            <person name="Traeger S."/>
            <person name="Wang M."/>
            <person name="Zifcakova L."/>
            <person name="Wipf D."/>
            <person name="Zambonelli A."/>
            <person name="Paolocci F."/>
            <person name="Nowrousian M."/>
            <person name="Ottonello S."/>
            <person name="Baldrian P."/>
            <person name="Spatafora J.W."/>
            <person name="Henrissat B."/>
            <person name="Nagy L.G."/>
            <person name="Aury J.M."/>
            <person name="Wincker P."/>
            <person name="Grigoriev I.V."/>
            <person name="Bonfante P."/>
            <person name="Martin F.M."/>
        </authorList>
    </citation>
    <scope>NUCLEOTIDE SEQUENCE [LARGE SCALE GENOMIC DNA]</scope>
    <source>
        <strain evidence="2 3">ATCC MYA-4762</strain>
    </source>
</reference>
<dbReference type="AlphaFoldDB" id="A0A3N4LLJ2"/>
<name>A0A3N4LLJ2_9PEZI</name>
<keyword evidence="3" id="KW-1185">Reference proteome</keyword>
<feature type="compositionally biased region" description="Polar residues" evidence="1">
    <location>
        <begin position="307"/>
        <end position="327"/>
    </location>
</feature>
<feature type="compositionally biased region" description="Basic and acidic residues" evidence="1">
    <location>
        <begin position="48"/>
        <end position="64"/>
    </location>
</feature>
<feature type="region of interest" description="Disordered" evidence="1">
    <location>
        <begin position="34"/>
        <end position="88"/>
    </location>
</feature>
<proteinExistence type="predicted"/>
<dbReference type="InParanoid" id="A0A3N4LLJ2"/>
<feature type="compositionally biased region" description="Low complexity" evidence="1">
    <location>
        <begin position="297"/>
        <end position="306"/>
    </location>
</feature>
<feature type="region of interest" description="Disordered" evidence="1">
    <location>
        <begin position="282"/>
        <end position="332"/>
    </location>
</feature>
<feature type="compositionally biased region" description="Polar residues" evidence="1">
    <location>
        <begin position="234"/>
        <end position="255"/>
    </location>
</feature>
<dbReference type="OrthoDB" id="10317359at2759"/>
<sequence>MVHKKDKTKSRTKSKQQKGFFSRIFRKVFSCIAPPNENLKPASRRLRRTPESPKQEWLRDRFEQVRTSLRGPSRGHKEGPRRRPLFETSLYSARRHEARLDSESHQGPTLQAIPLFVPIFEAPGYSAEEASAPMRCTSSETHYNNALVASQYAHALAIEAPKLSPGDPECLLPIDDVHIGTFQSSNLPDACATESDNGLQDVIGLGIQNISCELPTIADQENFTIPDSVERSLSRASSTASDTGATIGESSSRSQGRLKGVPGFNSLPRYRLAPKLAPDPMWRAPCPAPMPPEWGNDSDSSSASSSHTINKSAASSASSLPMQTHSSYAREPYPGLPKVDRLYIRSVGPIEPGNISAWTYVFPMPAFMLPTMFTPPPSSHTLGDTQPGFNDMLIDPEESRVYLVKPRRNGAQRKRERRALGSGGSTTFVKKDIRVTVDGHRAKQQNRKNSTTPLAMGFLVEVPRIVPYPRAKARSKRSWKEREGTKFGGIRDGKENLVLAVARGTIERDSTSHQYGKAGRSLRTRAEMQPTVESAPTSVVSSVV</sequence>